<protein>
    <submittedName>
        <fullName evidence="3">Uncharacterized protein</fullName>
    </submittedName>
</protein>
<name>A0AAV8UED5_9ROSI</name>
<dbReference type="AlphaFoldDB" id="A0AAV8UED5"/>
<organism evidence="3 4">
    <name type="scientific">Erythroxylum novogranatense</name>
    <dbReference type="NCBI Taxonomy" id="1862640"/>
    <lineage>
        <taxon>Eukaryota</taxon>
        <taxon>Viridiplantae</taxon>
        <taxon>Streptophyta</taxon>
        <taxon>Embryophyta</taxon>
        <taxon>Tracheophyta</taxon>
        <taxon>Spermatophyta</taxon>
        <taxon>Magnoliopsida</taxon>
        <taxon>eudicotyledons</taxon>
        <taxon>Gunneridae</taxon>
        <taxon>Pentapetalae</taxon>
        <taxon>rosids</taxon>
        <taxon>fabids</taxon>
        <taxon>Malpighiales</taxon>
        <taxon>Erythroxylaceae</taxon>
        <taxon>Erythroxylum</taxon>
    </lineage>
</organism>
<feature type="domain" description="DUF3475" evidence="2">
    <location>
        <begin position="28"/>
        <end position="84"/>
    </location>
</feature>
<dbReference type="EMBL" id="JAIWQS010000008">
    <property type="protein sequence ID" value="KAJ8899572.1"/>
    <property type="molecule type" value="Genomic_DNA"/>
</dbReference>
<evidence type="ECO:0000313" key="3">
    <source>
        <dbReference type="EMBL" id="KAJ8899572.1"/>
    </source>
</evidence>
<evidence type="ECO:0000313" key="4">
    <source>
        <dbReference type="Proteomes" id="UP001159364"/>
    </source>
</evidence>
<dbReference type="Proteomes" id="UP001159364">
    <property type="component" value="Linkage Group LG08"/>
</dbReference>
<dbReference type="Pfam" id="PF05003">
    <property type="entry name" value="DUF668"/>
    <property type="match status" value="1"/>
</dbReference>
<evidence type="ECO:0000259" key="2">
    <source>
        <dbReference type="Pfam" id="PF11961"/>
    </source>
</evidence>
<sequence length="571" mass="65253">MVTESRFSVLRRHSGKGTPEIAKMKIGIMAFEVVSLMSKIVNLWHYLSDSGMCGLRKEFVNSVGIKKLVSDDSNYLMELALNEIMETLVLLARSVAMYGTKCTDPFFRRFGDFVNDPIQNHLQWSGWSYRVKKMERKVKKMEKFIAITFQLSEELEVLAELEQTFRRIQANDCIDRRKLLDAEQRLILHRQTVTCLQEMSPWGRTYDYVVRLLARSLLTILERIKHAFEINHLTLVEHNNKCEQMNSDMLSRSHSFSVVMHTAVHPSEYIMNGLPPTPGPLGKSRLMSELSAETAKAFNRQQKLLQQLSTLNGKNNLVKTKRMAHVGPFKGHMASEKDVTFARRCKSSVSGPMKILGDYFKSFEAENASLVSISFSNRIYCKLAVLNAKKRMFVAPSSTLGDAALAFRYANLIVLIQRLASSPDAIDTDTRTDLYNMLPGTLKASLRSRLKIYAKSVAPSIYNDSLVTEWRVALARILDWLLPLALNTIRWQAERNFERKQEELGTNVLLVQTLHFANQSRTEAVITELLVGLNYICRISEVANRNILPEFSRWKHDYGYMGKGMITCKLV</sequence>
<dbReference type="PANTHER" id="PTHR31371">
    <property type="entry name" value="BNAC09G50660D PROTEIN"/>
    <property type="match status" value="1"/>
</dbReference>
<dbReference type="InterPro" id="IPR021864">
    <property type="entry name" value="DUF3475"/>
</dbReference>
<dbReference type="GO" id="GO:0045927">
    <property type="term" value="P:positive regulation of growth"/>
    <property type="evidence" value="ECO:0007669"/>
    <property type="project" value="InterPro"/>
</dbReference>
<dbReference type="PANTHER" id="PTHR31371:SF4">
    <property type="entry name" value="DUF668 DOMAIN-CONTAINING PROTEIN"/>
    <property type="match status" value="1"/>
</dbReference>
<dbReference type="InterPro" id="IPR007700">
    <property type="entry name" value="DUF668"/>
</dbReference>
<gene>
    <name evidence="3" type="ORF">K2173_018546</name>
</gene>
<accession>A0AAV8UED5</accession>
<reference evidence="3 4" key="1">
    <citation type="submission" date="2021-09" db="EMBL/GenBank/DDBJ databases">
        <title>Genomic insights and catalytic innovation underlie evolution of tropane alkaloids biosynthesis.</title>
        <authorList>
            <person name="Wang Y.-J."/>
            <person name="Tian T."/>
            <person name="Huang J.-P."/>
            <person name="Huang S.-X."/>
        </authorList>
    </citation>
    <scope>NUCLEOTIDE SEQUENCE [LARGE SCALE GENOMIC DNA]</scope>
    <source>
        <strain evidence="3">KIB-2018</strain>
        <tissue evidence="3">Leaf</tissue>
    </source>
</reference>
<comment type="caution">
    <text evidence="3">The sequence shown here is derived from an EMBL/GenBank/DDBJ whole genome shotgun (WGS) entry which is preliminary data.</text>
</comment>
<dbReference type="Pfam" id="PF11961">
    <property type="entry name" value="DUF3475"/>
    <property type="match status" value="1"/>
</dbReference>
<keyword evidence="4" id="KW-1185">Reference proteome</keyword>
<evidence type="ECO:0000259" key="1">
    <source>
        <dbReference type="Pfam" id="PF05003"/>
    </source>
</evidence>
<proteinExistence type="predicted"/>
<feature type="domain" description="DUF668" evidence="1">
    <location>
        <begin position="399"/>
        <end position="490"/>
    </location>
</feature>